<evidence type="ECO:0000256" key="3">
    <source>
        <dbReference type="ARBA" id="ARBA00023239"/>
    </source>
</evidence>
<organism evidence="7 8">
    <name type="scientific">Blautia ammoniilytica</name>
    <dbReference type="NCBI Taxonomy" id="2981782"/>
    <lineage>
        <taxon>Bacteria</taxon>
        <taxon>Bacillati</taxon>
        <taxon>Bacillota</taxon>
        <taxon>Clostridia</taxon>
        <taxon>Lachnospirales</taxon>
        <taxon>Lachnospiraceae</taxon>
        <taxon>Blautia</taxon>
    </lineage>
</organism>
<dbReference type="EC" id="4.1.2.4" evidence="6"/>
<evidence type="ECO:0000256" key="5">
    <source>
        <dbReference type="ARBA" id="ARBA00048791"/>
    </source>
</evidence>
<comment type="subcellular location">
    <subcellularLocation>
        <location evidence="6">Cytoplasm</location>
    </subcellularLocation>
</comment>
<protein>
    <recommendedName>
        <fullName evidence="6">Deoxyribose-phosphate aldolase</fullName>
        <shortName evidence="6">DERA</shortName>
        <ecNumber evidence="6">4.1.2.4</ecNumber>
    </recommendedName>
    <alternativeName>
        <fullName evidence="6">2-deoxy-D-ribose 5-phosphate aldolase</fullName>
    </alternativeName>
    <alternativeName>
        <fullName evidence="6">Phosphodeoxyriboaldolase</fullName>
        <shortName evidence="6">Deoxyriboaldolase</shortName>
    </alternativeName>
</protein>
<keyword evidence="8" id="KW-1185">Reference proteome</keyword>
<dbReference type="NCBIfam" id="TIGR00126">
    <property type="entry name" value="deoC"/>
    <property type="match status" value="1"/>
</dbReference>
<dbReference type="GO" id="GO:0004139">
    <property type="term" value="F:deoxyribose-phosphate aldolase activity"/>
    <property type="evidence" value="ECO:0007669"/>
    <property type="project" value="UniProtKB-EC"/>
</dbReference>
<gene>
    <name evidence="6 7" type="primary">deoC</name>
    <name evidence="7" type="ORF">OCV61_15025</name>
</gene>
<sequence length="235" mass="25051">MNKKITVQDVADTIDHSLLRPDITVEGLKEGCALAAKYHCISVCVRPSDVEIADKELKGTGVLVTTVIGFPHGTCTKETKVFETKDAVAKGAVEVDMVMNIGRFLSGEYDYVENEIAEVAAAAHEGGALLKVIFENYYLTEDQIVKACQLAKNAGADFIKSSTGYAGGGAVLSDMQVMVDHAQGMKVKAAGGIRTLDDCLALMSIGVVRCGTRASEKILGEAKEREEAGTLYLTI</sequence>
<feature type="active site" description="Proton donor/acceptor" evidence="6">
    <location>
        <position position="96"/>
    </location>
</feature>
<feature type="active site" description="Proton donor/acceptor" evidence="6">
    <location>
        <position position="188"/>
    </location>
</feature>
<name>A0ABT2TWT8_9FIRM</name>
<keyword evidence="2 6" id="KW-0963">Cytoplasm</keyword>
<dbReference type="Pfam" id="PF01791">
    <property type="entry name" value="DeoC"/>
    <property type="match status" value="1"/>
</dbReference>
<evidence type="ECO:0000256" key="6">
    <source>
        <dbReference type="HAMAP-Rule" id="MF_00114"/>
    </source>
</evidence>
<dbReference type="HAMAP" id="MF_00114">
    <property type="entry name" value="DeoC_type1"/>
    <property type="match status" value="1"/>
</dbReference>
<dbReference type="Proteomes" id="UP001652409">
    <property type="component" value="Unassembled WGS sequence"/>
</dbReference>
<evidence type="ECO:0000256" key="1">
    <source>
        <dbReference type="ARBA" id="ARBA00010936"/>
    </source>
</evidence>
<dbReference type="SUPFAM" id="SSF51569">
    <property type="entry name" value="Aldolase"/>
    <property type="match status" value="1"/>
</dbReference>
<dbReference type="Gene3D" id="3.20.20.70">
    <property type="entry name" value="Aldolase class I"/>
    <property type="match status" value="1"/>
</dbReference>
<keyword evidence="3 6" id="KW-0456">Lyase</keyword>
<dbReference type="PIRSF" id="PIRSF001357">
    <property type="entry name" value="DeoC"/>
    <property type="match status" value="1"/>
</dbReference>
<comment type="caution">
    <text evidence="7">The sequence shown here is derived from an EMBL/GenBank/DDBJ whole genome shotgun (WGS) entry which is preliminary data.</text>
</comment>
<comment type="pathway">
    <text evidence="6">Carbohydrate degradation; 2-deoxy-D-ribose 1-phosphate degradation; D-glyceraldehyde 3-phosphate and acetaldehyde from 2-deoxy-alpha-D-ribose 1-phosphate: step 2/2.</text>
</comment>
<dbReference type="EMBL" id="JAOQJL010000037">
    <property type="protein sequence ID" value="MCU6766699.1"/>
    <property type="molecule type" value="Genomic_DNA"/>
</dbReference>
<dbReference type="PANTHER" id="PTHR10889">
    <property type="entry name" value="DEOXYRIBOSE-PHOSPHATE ALDOLASE"/>
    <property type="match status" value="1"/>
</dbReference>
<evidence type="ECO:0000313" key="7">
    <source>
        <dbReference type="EMBL" id="MCU6766699.1"/>
    </source>
</evidence>
<dbReference type="SMART" id="SM01133">
    <property type="entry name" value="DeoC"/>
    <property type="match status" value="1"/>
</dbReference>
<comment type="function">
    <text evidence="6">Catalyzes a reversible aldol reaction between acetaldehyde and D-glyceraldehyde 3-phosphate to generate 2-deoxy-D-ribose 5-phosphate.</text>
</comment>
<dbReference type="InterPro" id="IPR002915">
    <property type="entry name" value="DeoC/FbaB/LacD_aldolase"/>
</dbReference>
<dbReference type="RefSeq" id="WP_158422507.1">
    <property type="nucleotide sequence ID" value="NZ_JAOQJL010000037.1"/>
</dbReference>
<reference evidence="7 8" key="1">
    <citation type="journal article" date="2021" name="ISME Commun">
        <title>Automated analysis of genomic sequences facilitates high-throughput and comprehensive description of bacteria.</title>
        <authorList>
            <person name="Hitch T.C.A."/>
        </authorList>
    </citation>
    <scope>NUCLEOTIDE SEQUENCE [LARGE SCALE GENOMIC DNA]</scope>
    <source>
        <strain evidence="7 8">Sanger_23</strain>
    </source>
</reference>
<comment type="catalytic activity">
    <reaction evidence="5 6">
        <text>2-deoxy-D-ribose 5-phosphate = D-glyceraldehyde 3-phosphate + acetaldehyde</text>
        <dbReference type="Rhea" id="RHEA:12821"/>
        <dbReference type="ChEBI" id="CHEBI:15343"/>
        <dbReference type="ChEBI" id="CHEBI:59776"/>
        <dbReference type="ChEBI" id="CHEBI:62877"/>
        <dbReference type="EC" id="4.1.2.4"/>
    </reaction>
</comment>
<dbReference type="InterPro" id="IPR028581">
    <property type="entry name" value="DeoC_typeI"/>
</dbReference>
<evidence type="ECO:0000313" key="8">
    <source>
        <dbReference type="Proteomes" id="UP001652409"/>
    </source>
</evidence>
<evidence type="ECO:0000256" key="2">
    <source>
        <dbReference type="ARBA" id="ARBA00022490"/>
    </source>
</evidence>
<dbReference type="CDD" id="cd00959">
    <property type="entry name" value="DeoC"/>
    <property type="match status" value="1"/>
</dbReference>
<evidence type="ECO:0000256" key="4">
    <source>
        <dbReference type="ARBA" id="ARBA00023270"/>
    </source>
</evidence>
<dbReference type="PANTHER" id="PTHR10889:SF1">
    <property type="entry name" value="DEOXYRIBOSE-PHOSPHATE ALDOLASE"/>
    <property type="match status" value="1"/>
</dbReference>
<dbReference type="InterPro" id="IPR011343">
    <property type="entry name" value="DeoC"/>
</dbReference>
<feature type="active site" description="Schiff-base intermediate with acetaldehyde" evidence="6">
    <location>
        <position position="160"/>
    </location>
</feature>
<accession>A0ABT2TWT8</accession>
<comment type="similarity">
    <text evidence="1 6">Belongs to the DeoC/FbaB aldolase family. DeoC type 1 subfamily.</text>
</comment>
<keyword evidence="4 6" id="KW-0704">Schiff base</keyword>
<dbReference type="InterPro" id="IPR013785">
    <property type="entry name" value="Aldolase_TIM"/>
</dbReference>
<proteinExistence type="inferred from homology"/>